<comment type="caution">
    <text evidence="1">The sequence shown here is derived from an EMBL/GenBank/DDBJ whole genome shotgun (WGS) entry which is preliminary data.</text>
</comment>
<organism evidence="1 2">
    <name type="scientific">Muribaculum intestinale</name>
    <dbReference type="NCBI Taxonomy" id="1796646"/>
    <lineage>
        <taxon>Bacteria</taxon>
        <taxon>Pseudomonadati</taxon>
        <taxon>Bacteroidota</taxon>
        <taxon>Bacteroidia</taxon>
        <taxon>Bacteroidales</taxon>
        <taxon>Muribaculaceae</taxon>
        <taxon>Muribaculum</taxon>
    </lineage>
</organism>
<dbReference type="AlphaFoldDB" id="A0A4S2FGN9"/>
<name>A0A4S2FGN9_9BACT</name>
<evidence type="ECO:0000313" key="2">
    <source>
        <dbReference type="Proteomes" id="UP000306630"/>
    </source>
</evidence>
<dbReference type="EMBL" id="SRYD01000108">
    <property type="protein sequence ID" value="TGY67961.1"/>
    <property type="molecule type" value="Genomic_DNA"/>
</dbReference>
<evidence type="ECO:0000313" key="1">
    <source>
        <dbReference type="EMBL" id="TGY67961.1"/>
    </source>
</evidence>
<sequence length="68" mass="7274">MFQFPGFASAHSADTGIASGGLPHSEIRGSMGICPSPRLIAACHVLLRLREPRHPSCALVSFPWCLLT</sequence>
<protein>
    <submittedName>
        <fullName evidence="1">Uncharacterized protein</fullName>
    </submittedName>
</protein>
<accession>A0A4S2FGN9</accession>
<dbReference type="Proteomes" id="UP000306630">
    <property type="component" value="Unassembled WGS sequence"/>
</dbReference>
<reference evidence="1 2" key="1">
    <citation type="submission" date="2019-04" db="EMBL/GenBank/DDBJ databases">
        <title>Microbes associate with the intestines of laboratory mice.</title>
        <authorList>
            <person name="Navarre W."/>
            <person name="Wong E."/>
            <person name="Huang K."/>
            <person name="Tropini C."/>
            <person name="Ng K."/>
            <person name="Yu B."/>
        </authorList>
    </citation>
    <scope>NUCLEOTIDE SEQUENCE [LARGE SCALE GENOMIC DNA]</scope>
    <source>
        <strain evidence="1 2">NM06_A21</strain>
    </source>
</reference>
<gene>
    <name evidence="1" type="ORF">E5333_15055</name>
</gene>
<proteinExistence type="predicted"/>